<dbReference type="InterPro" id="IPR011765">
    <property type="entry name" value="Pept_M16_N"/>
</dbReference>
<evidence type="ECO:0000256" key="7">
    <source>
        <dbReference type="ARBA" id="ARBA00023049"/>
    </source>
</evidence>
<dbReference type="Pfam" id="PF00675">
    <property type="entry name" value="Peptidase_M16"/>
    <property type="match status" value="1"/>
</dbReference>
<evidence type="ECO:0000256" key="1">
    <source>
        <dbReference type="ARBA" id="ARBA00001947"/>
    </source>
</evidence>
<dbReference type="InterPro" id="IPR011249">
    <property type="entry name" value="Metalloenz_LuxS/M16"/>
</dbReference>
<dbReference type="RefSeq" id="WP_221031019.1">
    <property type="nucleotide sequence ID" value="NZ_CP139781.1"/>
</dbReference>
<dbReference type="Proteomes" id="UP000738431">
    <property type="component" value="Chromosome"/>
</dbReference>
<reference evidence="12 13" key="2">
    <citation type="submission" date="2023-12" db="EMBL/GenBank/DDBJ databases">
        <title>Description of an unclassified Opitutus bacterium of Verrucomicrobiota.</title>
        <authorList>
            <person name="Zhang D.-F."/>
        </authorList>
    </citation>
    <scope>NUCLEOTIDE SEQUENCE [LARGE SCALE GENOMIC DNA]</scope>
    <source>
        <strain evidence="12 13">WL0086</strain>
    </source>
</reference>
<organism evidence="12 13">
    <name type="scientific">Actomonas aquatica</name>
    <dbReference type="NCBI Taxonomy" id="2866162"/>
    <lineage>
        <taxon>Bacteria</taxon>
        <taxon>Pseudomonadati</taxon>
        <taxon>Verrucomicrobiota</taxon>
        <taxon>Opitutia</taxon>
        <taxon>Opitutales</taxon>
        <taxon>Opitutaceae</taxon>
        <taxon>Actomonas</taxon>
    </lineage>
</organism>
<keyword evidence="6" id="KW-0862">Zinc</keyword>
<keyword evidence="5" id="KW-0378">Hydrolase</keyword>
<evidence type="ECO:0000256" key="6">
    <source>
        <dbReference type="ARBA" id="ARBA00022833"/>
    </source>
</evidence>
<evidence type="ECO:0000256" key="8">
    <source>
        <dbReference type="RuleBase" id="RU004447"/>
    </source>
</evidence>
<keyword evidence="3" id="KW-0645">Protease</keyword>
<accession>A0ABZ1CC54</accession>
<dbReference type="PROSITE" id="PS00143">
    <property type="entry name" value="INSULINASE"/>
    <property type="match status" value="1"/>
</dbReference>
<evidence type="ECO:0000256" key="9">
    <source>
        <dbReference type="SAM" id="SignalP"/>
    </source>
</evidence>
<name>A0ABZ1CC54_9BACT</name>
<feature type="domain" description="Peptidase M16 C-terminal" evidence="11">
    <location>
        <begin position="222"/>
        <end position="401"/>
    </location>
</feature>
<evidence type="ECO:0000313" key="13">
    <source>
        <dbReference type="Proteomes" id="UP000738431"/>
    </source>
</evidence>
<evidence type="ECO:0000313" key="12">
    <source>
        <dbReference type="EMBL" id="WRQ89151.1"/>
    </source>
</evidence>
<evidence type="ECO:0000256" key="4">
    <source>
        <dbReference type="ARBA" id="ARBA00022723"/>
    </source>
</evidence>
<evidence type="ECO:0000256" key="2">
    <source>
        <dbReference type="ARBA" id="ARBA00007261"/>
    </source>
</evidence>
<feature type="domain" description="Peptidase M16 N-terminal" evidence="10">
    <location>
        <begin position="61"/>
        <end position="182"/>
    </location>
</feature>
<comment type="similarity">
    <text evidence="2 8">Belongs to the peptidase M16 family.</text>
</comment>
<evidence type="ECO:0000256" key="5">
    <source>
        <dbReference type="ARBA" id="ARBA00022801"/>
    </source>
</evidence>
<feature type="chain" id="PRO_5046606182" evidence="9">
    <location>
        <begin position="33"/>
        <end position="949"/>
    </location>
</feature>
<dbReference type="PANTHER" id="PTHR43690:SF17">
    <property type="entry name" value="PROTEIN YHJJ"/>
    <property type="match status" value="1"/>
</dbReference>
<dbReference type="SUPFAM" id="SSF63411">
    <property type="entry name" value="LuxS/MPP-like metallohydrolase"/>
    <property type="match status" value="4"/>
</dbReference>
<evidence type="ECO:0000259" key="10">
    <source>
        <dbReference type="Pfam" id="PF00675"/>
    </source>
</evidence>
<keyword evidence="13" id="KW-1185">Reference proteome</keyword>
<protein>
    <submittedName>
        <fullName evidence="12">Insulinase family protein</fullName>
    </submittedName>
</protein>
<keyword evidence="4" id="KW-0479">Metal-binding</keyword>
<evidence type="ECO:0000259" key="11">
    <source>
        <dbReference type="Pfam" id="PF05193"/>
    </source>
</evidence>
<dbReference type="InterPro" id="IPR001431">
    <property type="entry name" value="Pept_M16_Zn_BS"/>
</dbReference>
<sequence length="949" mass="104551">MIPASPRFRRRLPTLFAVVAGLLLGLCATARAADFTHEESDLPADESVRYGKLPNGLRYALMPNTEPRERTALRLLVETGSLQETEDQLGLAHFLEHMAFNGSEHYPPGTLIEFFQRMGMNFGADTNAFTSFDRTVYMIDLPDSTEQHLNEGLLVFRDYAGGMLLLDEEIEKERGIILSEKRTRDSVQWRSFLAELNFFYGDTRIANRLPIGEADVLSSAPRAEFADYYDTWYRPDRMTVVAVGDFDIDLVERLITEQFSDLTARGPARLDPPADTAPDADGVKVLYHHEPEAGNVTVGIQISTPYTEEPDTAATRIQDLPRDLALAMLNRRLSELAKQEGAPFSSGSASAGSFYKVADSASIELRTLPDQWPAALTVAENELRRALQYGFQEPELREVIAGMRNGLEQSVRRAPTRRSSGLAMSILSAVADDNVFTTPQTNYDLFMPALDMVSIEACNAAFRELWNVDHRYVTVIGNTGTEQTDAPEGKVRELFAAAQAAPVEAPPEIEEAAFAYTDFGPSGEVYSREYVEDLDLTLVEFANRVRLNVKKTDFSAQSISMSIRVGTGQLSEPIDQPGLGVYTSNTFTLGGLGKHSADDLRRILAGKNVGVGFGVQSDAFVLSGGTTPDDLLLQLQLAAAYLVDPGFRPEADRQMRKAIAQYYTQLAHNPQGPLQTEVPRLLANGDSRFGLPPQEVLDQRNLTEARSWLMSEFAQGSIEIGIVGDLDVDATIEAVAQTFGALATRGPKPHYAERREVSFPDEPFTRDYAVPTEIPKGIIALFWPTTDGMDVQVDRRLRVLANVLGDRLRLKIREELGGSYSPNAGSSTSDTFPGYGSLSASIVVDPAEAQNLAQVTRDLADDLAENGTNADELERAVLPILTGLKESARTNGYWLGAVLASCQEFPQRLDWARSRYSDNESITVEEISALAAKYLHDDQAFQVISLPEK</sequence>
<dbReference type="InterPro" id="IPR050626">
    <property type="entry name" value="Peptidase_M16"/>
</dbReference>
<feature type="domain" description="Peptidase M16 C-terminal" evidence="11">
    <location>
        <begin position="714"/>
        <end position="877"/>
    </location>
</feature>
<keyword evidence="9" id="KW-0732">Signal</keyword>
<dbReference type="InterPro" id="IPR007863">
    <property type="entry name" value="Peptidase_M16_C"/>
</dbReference>
<gene>
    <name evidence="12" type="ORF">K1X11_007005</name>
</gene>
<reference evidence="12 13" key="1">
    <citation type="submission" date="2021-08" db="EMBL/GenBank/DDBJ databases">
        <authorList>
            <person name="Zhang D."/>
            <person name="Zhang A."/>
            <person name="Wang L."/>
        </authorList>
    </citation>
    <scope>NUCLEOTIDE SEQUENCE [LARGE SCALE GENOMIC DNA]</scope>
    <source>
        <strain evidence="12 13">WL0086</strain>
    </source>
</reference>
<dbReference type="Gene3D" id="3.30.830.10">
    <property type="entry name" value="Metalloenzyme, LuxS/M16 peptidase-like"/>
    <property type="match status" value="4"/>
</dbReference>
<proteinExistence type="inferred from homology"/>
<dbReference type="EMBL" id="CP139781">
    <property type="protein sequence ID" value="WRQ89151.1"/>
    <property type="molecule type" value="Genomic_DNA"/>
</dbReference>
<comment type="cofactor">
    <cofactor evidence="1">
        <name>Zn(2+)</name>
        <dbReference type="ChEBI" id="CHEBI:29105"/>
    </cofactor>
</comment>
<dbReference type="Pfam" id="PF05193">
    <property type="entry name" value="Peptidase_M16_C"/>
    <property type="match status" value="2"/>
</dbReference>
<dbReference type="PANTHER" id="PTHR43690">
    <property type="entry name" value="NARDILYSIN"/>
    <property type="match status" value="1"/>
</dbReference>
<feature type="signal peptide" evidence="9">
    <location>
        <begin position="1"/>
        <end position="32"/>
    </location>
</feature>
<keyword evidence="7" id="KW-0482">Metalloprotease</keyword>
<evidence type="ECO:0000256" key="3">
    <source>
        <dbReference type="ARBA" id="ARBA00022670"/>
    </source>
</evidence>